<proteinExistence type="predicted"/>
<sequence>MQAYFRTRSSFEFLLGTKLHPTCGAPLRAATSFLLLQMMLEKALNSFVPRTTVSFFG</sequence>
<dbReference type="WBParaSite" id="HPLM_0000195901-mRNA-1">
    <property type="protein sequence ID" value="HPLM_0000195901-mRNA-1"/>
    <property type="gene ID" value="HPLM_0000195901"/>
</dbReference>
<evidence type="ECO:0000313" key="2">
    <source>
        <dbReference type="Proteomes" id="UP000268014"/>
    </source>
</evidence>
<dbReference type="AlphaFoldDB" id="A0A0N4VXD9"/>
<dbReference type="EMBL" id="UZAF01003188">
    <property type="protein sequence ID" value="VDO12210.1"/>
    <property type="molecule type" value="Genomic_DNA"/>
</dbReference>
<evidence type="ECO:0000313" key="1">
    <source>
        <dbReference type="EMBL" id="VDO12210.1"/>
    </source>
</evidence>
<organism evidence="3">
    <name type="scientific">Haemonchus placei</name>
    <name type="common">Barber's pole worm</name>
    <dbReference type="NCBI Taxonomy" id="6290"/>
    <lineage>
        <taxon>Eukaryota</taxon>
        <taxon>Metazoa</taxon>
        <taxon>Ecdysozoa</taxon>
        <taxon>Nematoda</taxon>
        <taxon>Chromadorea</taxon>
        <taxon>Rhabditida</taxon>
        <taxon>Rhabditina</taxon>
        <taxon>Rhabditomorpha</taxon>
        <taxon>Strongyloidea</taxon>
        <taxon>Trichostrongylidae</taxon>
        <taxon>Haemonchus</taxon>
    </lineage>
</organism>
<reference evidence="3" key="1">
    <citation type="submission" date="2017-02" db="UniProtKB">
        <authorList>
            <consortium name="WormBaseParasite"/>
        </authorList>
    </citation>
    <scope>IDENTIFICATION</scope>
</reference>
<dbReference type="Proteomes" id="UP000268014">
    <property type="component" value="Unassembled WGS sequence"/>
</dbReference>
<gene>
    <name evidence="1" type="ORF">HPLM_LOCUS1957</name>
</gene>
<keyword evidence="2" id="KW-1185">Reference proteome</keyword>
<accession>A0A0N4VXD9</accession>
<name>A0A0N4VXD9_HAEPC</name>
<reference evidence="1 2" key="2">
    <citation type="submission" date="2018-11" db="EMBL/GenBank/DDBJ databases">
        <authorList>
            <consortium name="Pathogen Informatics"/>
        </authorList>
    </citation>
    <scope>NUCLEOTIDE SEQUENCE [LARGE SCALE GENOMIC DNA]</scope>
    <source>
        <strain evidence="1 2">MHpl1</strain>
    </source>
</reference>
<protein>
    <submittedName>
        <fullName evidence="3">Reverse transcriptase domain-containing protein</fullName>
    </submittedName>
</protein>
<evidence type="ECO:0000313" key="3">
    <source>
        <dbReference type="WBParaSite" id="HPLM_0000195901-mRNA-1"/>
    </source>
</evidence>